<evidence type="ECO:0000313" key="10">
    <source>
        <dbReference type="Proteomes" id="UP000051017"/>
    </source>
</evidence>
<accession>A0A0R2QG72</accession>
<comment type="similarity">
    <text evidence="2">Belongs to the resistance-nodulation-cell division (RND) (TC 2.A.6) family. MmpL subfamily.</text>
</comment>
<protein>
    <recommendedName>
        <fullName evidence="8">SSD domain-containing protein</fullName>
    </recommendedName>
</protein>
<dbReference type="PANTHER" id="PTHR33406">
    <property type="entry name" value="MEMBRANE PROTEIN MJ1562-RELATED"/>
    <property type="match status" value="1"/>
</dbReference>
<feature type="transmembrane region" description="Helical" evidence="7">
    <location>
        <begin position="297"/>
        <end position="319"/>
    </location>
</feature>
<evidence type="ECO:0000256" key="7">
    <source>
        <dbReference type="SAM" id="Phobius"/>
    </source>
</evidence>
<name>A0A0R2QG72_9ACTN</name>
<feature type="transmembrane region" description="Helical" evidence="7">
    <location>
        <begin position="665"/>
        <end position="690"/>
    </location>
</feature>
<keyword evidence="6 7" id="KW-0472">Membrane</keyword>
<dbReference type="InterPro" id="IPR000731">
    <property type="entry name" value="SSD"/>
</dbReference>
<feature type="transmembrane region" description="Helical" evidence="7">
    <location>
        <begin position="626"/>
        <end position="644"/>
    </location>
</feature>
<feature type="transmembrane region" description="Helical" evidence="7">
    <location>
        <begin position="331"/>
        <end position="348"/>
    </location>
</feature>
<evidence type="ECO:0000313" key="9">
    <source>
        <dbReference type="EMBL" id="KRO49132.1"/>
    </source>
</evidence>
<evidence type="ECO:0000256" key="3">
    <source>
        <dbReference type="ARBA" id="ARBA00022475"/>
    </source>
</evidence>
<keyword evidence="3" id="KW-1003">Cell membrane</keyword>
<feature type="transmembrane region" description="Helical" evidence="7">
    <location>
        <begin position="354"/>
        <end position="372"/>
    </location>
</feature>
<proteinExistence type="inferred from homology"/>
<gene>
    <name evidence="9" type="ORF">ABR75_08115</name>
</gene>
<evidence type="ECO:0000256" key="4">
    <source>
        <dbReference type="ARBA" id="ARBA00022692"/>
    </source>
</evidence>
<dbReference type="InterPro" id="IPR004869">
    <property type="entry name" value="MMPL_dom"/>
</dbReference>
<dbReference type="EMBL" id="LIBJ01000037">
    <property type="protein sequence ID" value="KRO49132.1"/>
    <property type="molecule type" value="Genomic_DNA"/>
</dbReference>
<feature type="domain" description="SSD" evidence="8">
    <location>
        <begin position="171"/>
        <end position="320"/>
    </location>
</feature>
<feature type="transmembrane region" description="Helical" evidence="7">
    <location>
        <begin position="586"/>
        <end position="606"/>
    </location>
</feature>
<comment type="caution">
    <text evidence="9">The sequence shown here is derived from an EMBL/GenBank/DDBJ whole genome shotgun (WGS) entry which is preliminary data.</text>
</comment>
<comment type="subcellular location">
    <subcellularLocation>
        <location evidence="1">Cell membrane</location>
        <topology evidence="1">Multi-pass membrane protein</topology>
    </subcellularLocation>
</comment>
<evidence type="ECO:0000256" key="5">
    <source>
        <dbReference type="ARBA" id="ARBA00022989"/>
    </source>
</evidence>
<dbReference type="GO" id="GO:0005886">
    <property type="term" value="C:plasma membrane"/>
    <property type="evidence" value="ECO:0007669"/>
    <property type="project" value="UniProtKB-SubCell"/>
</dbReference>
<dbReference type="SUPFAM" id="SSF82866">
    <property type="entry name" value="Multidrug efflux transporter AcrB transmembrane domain"/>
    <property type="match status" value="2"/>
</dbReference>
<dbReference type="PROSITE" id="PS50156">
    <property type="entry name" value="SSD"/>
    <property type="match status" value="1"/>
</dbReference>
<dbReference type="PANTHER" id="PTHR33406:SF11">
    <property type="entry name" value="MEMBRANE PROTEIN SCO6666-RELATED"/>
    <property type="match status" value="1"/>
</dbReference>
<dbReference type="Proteomes" id="UP000051017">
    <property type="component" value="Unassembled WGS sequence"/>
</dbReference>
<feature type="transmembrane region" description="Helical" evidence="7">
    <location>
        <begin position="198"/>
        <end position="217"/>
    </location>
</feature>
<dbReference type="Gene3D" id="1.20.1640.10">
    <property type="entry name" value="Multidrug efflux transporter AcrB transmembrane domain"/>
    <property type="match status" value="2"/>
</dbReference>
<organism evidence="9 10">
    <name type="scientific">Acidimicrobiia bacterium BACL6 MAG-120924-bin43</name>
    <dbReference type="NCBI Taxonomy" id="1655583"/>
    <lineage>
        <taxon>Bacteria</taxon>
        <taxon>Bacillati</taxon>
        <taxon>Actinomycetota</taxon>
        <taxon>Acidimicrobiia</taxon>
        <taxon>acIV cluster</taxon>
    </lineage>
</organism>
<feature type="transmembrane region" description="Helical" evidence="7">
    <location>
        <begin position="696"/>
        <end position="717"/>
    </location>
</feature>
<dbReference type="AlphaFoldDB" id="A0A0R2QG72"/>
<feature type="transmembrane region" description="Helical" evidence="7">
    <location>
        <begin position="558"/>
        <end position="579"/>
    </location>
</feature>
<sequence>MLIRLARFSVRRRRMMIGFWLLLVIALGAISSSVGPNFATQFELPQSESNDVRELLKASSPDLAGFGGQIVFTSPSGVVADETKSAMTDMFAKVAQIAGVSVSSPYDAPGKINQSGTTAFASIDVTMRSQSELMDLGTDIQGIGDSVNIDGLQIEYGGEIFAGFELPASEIYGLLAAIVILVLAFGSVLAMGLPIGTALLGLGAGTSLVTIFSHVVGMPDFTTSLVAMIGLGVGIDYALFIVTRYREGLDNGLSVEDAVVDAVNTSGRAVIFAGITVIISLLGLFLMGLAFARGLAIGAVMGVLLMIIASITFLPALLAVVKHRIGVTTRAAMISLVVFILSAFISVISSSLPVFLIGLALTVAINALSFVVKSLRKPIPHRIAKAKELTFWYRWSRFIQRRPWTAALSATAILLLLAAPLASIRLGFGDNGNAPTNTTVRKAFDMLADGFGPGFNGPLFITVQGDTASNPDALATFVSTLQSTDGIAFAQSAPASADGSLSLVIAYPTTAPQDAATYDLVKFLRSDVIPPTGVEAKVGGFTAGGADFATAIGGRMPYLFIGVLSLSFLLLMSVFRSILVPLKAVIMNLLSIGAAYGVIVAIFQWGWGISLIGVGKAGPIESWAPMMLFAIVFGLSMDYEVFLLSRIKEEYDRTGDNASAVADGLAATARVITAAALIMVFVFSAFVLGYDRNLKLFGLGLAVAVFIDATIVRMVLVPATMELLGDRNWWIPAWMNRLLPKIDVEGKK</sequence>
<evidence type="ECO:0000259" key="8">
    <source>
        <dbReference type="PROSITE" id="PS50156"/>
    </source>
</evidence>
<feature type="transmembrane region" description="Helical" evidence="7">
    <location>
        <begin position="171"/>
        <end position="191"/>
    </location>
</feature>
<keyword evidence="4 7" id="KW-0812">Transmembrane</keyword>
<evidence type="ECO:0000256" key="1">
    <source>
        <dbReference type="ARBA" id="ARBA00004651"/>
    </source>
</evidence>
<feature type="transmembrane region" description="Helical" evidence="7">
    <location>
        <begin position="269"/>
        <end position="291"/>
    </location>
</feature>
<dbReference type="Pfam" id="PF03176">
    <property type="entry name" value="MMPL"/>
    <property type="match status" value="2"/>
</dbReference>
<feature type="transmembrane region" description="Helical" evidence="7">
    <location>
        <begin position="223"/>
        <end position="242"/>
    </location>
</feature>
<keyword evidence="5 7" id="KW-1133">Transmembrane helix</keyword>
<evidence type="ECO:0000256" key="6">
    <source>
        <dbReference type="ARBA" id="ARBA00023136"/>
    </source>
</evidence>
<dbReference type="InterPro" id="IPR050545">
    <property type="entry name" value="Mycobact_MmpL"/>
</dbReference>
<feature type="transmembrane region" description="Helical" evidence="7">
    <location>
        <begin position="404"/>
        <end position="428"/>
    </location>
</feature>
<evidence type="ECO:0000256" key="2">
    <source>
        <dbReference type="ARBA" id="ARBA00010157"/>
    </source>
</evidence>
<reference evidence="9 10" key="1">
    <citation type="submission" date="2015-10" db="EMBL/GenBank/DDBJ databases">
        <title>Metagenome-Assembled Genomes uncover a global brackish microbiome.</title>
        <authorList>
            <person name="Hugerth L.W."/>
            <person name="Larsson J."/>
            <person name="Alneberg J."/>
            <person name="Lindh M.V."/>
            <person name="Legrand C."/>
            <person name="Pinhassi J."/>
            <person name="Andersson A.F."/>
        </authorList>
    </citation>
    <scope>NUCLEOTIDE SEQUENCE [LARGE SCALE GENOMIC DNA]</scope>
    <source>
        <strain evidence="9">BACL6 MAG-120924-bin43</strain>
    </source>
</reference>